<proteinExistence type="predicted"/>
<accession>A0A8S5NN59</accession>
<dbReference type="EMBL" id="BK015198">
    <property type="protein sequence ID" value="DAD95672.1"/>
    <property type="molecule type" value="Genomic_DNA"/>
</dbReference>
<evidence type="ECO:0000313" key="2">
    <source>
        <dbReference type="EMBL" id="DAD95672.1"/>
    </source>
</evidence>
<name>A0A8S5NN59_9CAUD</name>
<organism evidence="2">
    <name type="scientific">Siphoviridae sp. ctQU013</name>
    <dbReference type="NCBI Taxonomy" id="2826329"/>
    <lineage>
        <taxon>Viruses</taxon>
        <taxon>Duplodnaviria</taxon>
        <taxon>Heunggongvirae</taxon>
        <taxon>Uroviricota</taxon>
        <taxon>Caudoviricetes</taxon>
    </lineage>
</organism>
<protein>
    <submittedName>
        <fullName evidence="2">Uncharacterized protein</fullName>
    </submittedName>
</protein>
<feature type="region of interest" description="Disordered" evidence="1">
    <location>
        <begin position="1"/>
        <end position="29"/>
    </location>
</feature>
<evidence type="ECO:0000256" key="1">
    <source>
        <dbReference type="SAM" id="MobiDB-lite"/>
    </source>
</evidence>
<sequence>MIDYVRTEITAQSADEGDRGGDRRKRRSPRADCHLFSRAKIFKAFRIYHGNPLIIMAGQRNL</sequence>
<reference evidence="2" key="1">
    <citation type="journal article" date="2021" name="Proc. Natl. Acad. Sci. U.S.A.">
        <title>A Catalog of Tens of Thousands of Viruses from Human Metagenomes Reveals Hidden Associations with Chronic Diseases.</title>
        <authorList>
            <person name="Tisza M.J."/>
            <person name="Buck C.B."/>
        </authorList>
    </citation>
    <scope>NUCLEOTIDE SEQUENCE</scope>
    <source>
        <strain evidence="2">CtQU013</strain>
    </source>
</reference>